<dbReference type="GO" id="GO:0016020">
    <property type="term" value="C:membrane"/>
    <property type="evidence" value="ECO:0007669"/>
    <property type="project" value="TreeGrafter"/>
</dbReference>
<organism evidence="4 5">
    <name type="scientific">Cohaesibacter gelatinilyticus</name>
    <dbReference type="NCBI Taxonomy" id="372072"/>
    <lineage>
        <taxon>Bacteria</taxon>
        <taxon>Pseudomonadati</taxon>
        <taxon>Pseudomonadota</taxon>
        <taxon>Alphaproteobacteria</taxon>
        <taxon>Hyphomicrobiales</taxon>
        <taxon>Cohaesibacteraceae</taxon>
    </lineage>
</organism>
<dbReference type="InterPro" id="IPR012171">
    <property type="entry name" value="Fatty_acid_desaturase"/>
</dbReference>
<feature type="region of interest" description="Disordered" evidence="1">
    <location>
        <begin position="335"/>
        <end position="359"/>
    </location>
</feature>
<feature type="transmembrane region" description="Helical" evidence="2">
    <location>
        <begin position="207"/>
        <end position="226"/>
    </location>
</feature>
<feature type="transmembrane region" description="Helical" evidence="2">
    <location>
        <begin position="75"/>
        <end position="92"/>
    </location>
</feature>
<dbReference type="GO" id="GO:0008610">
    <property type="term" value="P:lipid biosynthetic process"/>
    <property type="evidence" value="ECO:0007669"/>
    <property type="project" value="UniProtKB-ARBA"/>
</dbReference>
<dbReference type="PANTHER" id="PTHR19353">
    <property type="entry name" value="FATTY ACID DESATURASE 2"/>
    <property type="match status" value="1"/>
</dbReference>
<dbReference type="Proteomes" id="UP000219439">
    <property type="component" value="Unassembled WGS sequence"/>
</dbReference>
<dbReference type="EMBL" id="OBEL01000001">
    <property type="protein sequence ID" value="SNZ08720.1"/>
    <property type="molecule type" value="Genomic_DNA"/>
</dbReference>
<dbReference type="GO" id="GO:0016717">
    <property type="term" value="F:oxidoreductase activity, acting on paired donors, with oxidation of a pair of donors resulting in the reduction of molecular oxygen to two molecules of water"/>
    <property type="evidence" value="ECO:0007669"/>
    <property type="project" value="TreeGrafter"/>
</dbReference>
<reference evidence="4 5" key="1">
    <citation type="submission" date="2017-09" db="EMBL/GenBank/DDBJ databases">
        <authorList>
            <person name="Ehlers B."/>
            <person name="Leendertz F.H."/>
        </authorList>
    </citation>
    <scope>NUCLEOTIDE SEQUENCE [LARGE SCALE GENOMIC DNA]</scope>
    <source>
        <strain evidence="4 5">DSM 18289</strain>
    </source>
</reference>
<accession>A0A285NGW4</accession>
<evidence type="ECO:0000256" key="2">
    <source>
        <dbReference type="SAM" id="Phobius"/>
    </source>
</evidence>
<dbReference type="Pfam" id="PF00487">
    <property type="entry name" value="FA_desaturase"/>
    <property type="match status" value="1"/>
</dbReference>
<feature type="transmembrane region" description="Helical" evidence="2">
    <location>
        <begin position="51"/>
        <end position="69"/>
    </location>
</feature>
<gene>
    <name evidence="4" type="ORF">SAMN06265368_1782</name>
</gene>
<dbReference type="PANTHER" id="PTHR19353:SF19">
    <property type="entry name" value="DELTA(5) FATTY ACID DESATURASE C-RELATED"/>
    <property type="match status" value="1"/>
</dbReference>
<name>A0A285NGW4_9HYPH</name>
<dbReference type="RefSeq" id="WP_097152896.1">
    <property type="nucleotide sequence ID" value="NZ_OBEL01000001.1"/>
</dbReference>
<keyword evidence="2" id="KW-0812">Transmembrane</keyword>
<keyword evidence="2" id="KW-1133">Transmembrane helix</keyword>
<evidence type="ECO:0000313" key="4">
    <source>
        <dbReference type="EMBL" id="SNZ08720.1"/>
    </source>
</evidence>
<dbReference type="AlphaFoldDB" id="A0A285NGW4"/>
<dbReference type="InterPro" id="IPR005804">
    <property type="entry name" value="FA_desaturase_dom"/>
</dbReference>
<protein>
    <submittedName>
        <fullName evidence="4">Fatty acid desaturase</fullName>
    </submittedName>
</protein>
<sequence>MTKSAQPVQWRDYSLTGADSGPGFTPKEWYSTPIPRKRMKELMRRSDKPGLINYGLWVSLVFASGIWVIMSWGSWWGAPALITYGIFYGSCADSRWHECSHGTVFKTQWLNNFFYQLSSFMALKNPYLWRWSHTRHHTDTVIVGRDPEIAFPRPPSIFKIILNLLHLQSGFSELKKMLMLSAGYLSDDQRDYLIGSERPKAFMASRIHLIIIMSVVTFSLILESWLPLILVPLPTFYGSWLHHLLASTQHAGLAEDMPDHRMNSRTVYMNPFFRFVYSNMNYHVEHHMFPMVPFYSLPALHDEIKADCPDAYPSTWAAFAEMIPAMQKQKTDPGFYIQRPLPEGANPSPDYQRPLPAAA</sequence>
<evidence type="ECO:0000256" key="1">
    <source>
        <dbReference type="SAM" id="MobiDB-lite"/>
    </source>
</evidence>
<keyword evidence="2" id="KW-0472">Membrane</keyword>
<keyword evidence="5" id="KW-1185">Reference proteome</keyword>
<evidence type="ECO:0000313" key="5">
    <source>
        <dbReference type="Proteomes" id="UP000219439"/>
    </source>
</evidence>
<evidence type="ECO:0000259" key="3">
    <source>
        <dbReference type="Pfam" id="PF00487"/>
    </source>
</evidence>
<dbReference type="OrthoDB" id="9792534at2"/>
<feature type="domain" description="Fatty acid desaturase" evidence="3">
    <location>
        <begin position="74"/>
        <end position="317"/>
    </location>
</feature>
<proteinExistence type="predicted"/>